<dbReference type="NCBIfam" id="NF012229">
    <property type="entry name" value="bla_class_B_core"/>
    <property type="match status" value="1"/>
</dbReference>
<proteinExistence type="predicted"/>
<feature type="domain" description="Metallo-beta-lactamase" evidence="1">
    <location>
        <begin position="62"/>
        <end position="252"/>
    </location>
</feature>
<dbReference type="SUPFAM" id="SSF56281">
    <property type="entry name" value="Metallo-hydrolase/oxidoreductase"/>
    <property type="match status" value="1"/>
</dbReference>
<dbReference type="NCBIfam" id="NF033105">
    <property type="entry name" value="bla_subclass_B3"/>
    <property type="match status" value="1"/>
</dbReference>
<gene>
    <name evidence="2" type="primary">bla</name>
    <name evidence="2" type="ORF">P0Y56_02725</name>
</gene>
<dbReference type="Proteomes" id="UP001218362">
    <property type="component" value="Chromosome"/>
</dbReference>
<evidence type="ECO:0000313" key="2">
    <source>
        <dbReference type="EMBL" id="WEK47214.1"/>
    </source>
</evidence>
<protein>
    <submittedName>
        <fullName evidence="2">Subclass B3 metallo-beta-lactamase</fullName>
        <ecNumber evidence="2">3.5.2.6</ecNumber>
    </submittedName>
</protein>
<name>A0AAJ6BN91_9SPHN</name>
<dbReference type="KEGG" id="acob:P0Y56_02725"/>
<dbReference type="GO" id="GO:0008800">
    <property type="term" value="F:beta-lactamase activity"/>
    <property type="evidence" value="ECO:0007669"/>
    <property type="project" value="UniProtKB-EC"/>
</dbReference>
<dbReference type="InterPro" id="IPR036866">
    <property type="entry name" value="RibonucZ/Hydroxyglut_hydro"/>
</dbReference>
<dbReference type="InterPro" id="IPR050855">
    <property type="entry name" value="NDM-1-like"/>
</dbReference>
<dbReference type="PANTHER" id="PTHR42951">
    <property type="entry name" value="METALLO-BETA-LACTAMASE DOMAIN-CONTAINING"/>
    <property type="match status" value="1"/>
</dbReference>
<evidence type="ECO:0000259" key="1">
    <source>
        <dbReference type="SMART" id="SM00849"/>
    </source>
</evidence>
<dbReference type="SMART" id="SM00849">
    <property type="entry name" value="Lactamase_B"/>
    <property type="match status" value="1"/>
</dbReference>
<organism evidence="2 3">
    <name type="scientific">Candidatus Andeanibacterium colombiense</name>
    <dbReference type="NCBI Taxonomy" id="3121345"/>
    <lineage>
        <taxon>Bacteria</taxon>
        <taxon>Pseudomonadati</taxon>
        <taxon>Pseudomonadota</taxon>
        <taxon>Alphaproteobacteria</taxon>
        <taxon>Sphingomonadales</taxon>
        <taxon>Sphingomonadaceae</taxon>
        <taxon>Candidatus Andeanibacterium</taxon>
    </lineage>
</organism>
<keyword evidence="2" id="KW-0378">Hydrolase</keyword>
<sequence>MLAAFALCAPACASQTAPTPAPAFDQAAGKAWAERCTDDDDWDKPGPAFHVYGDTYYVGTCGIAAILVKGDAGAIVIDGGPAGGGKLIANNIAALGFAPSDVKLLLHSHEHNDHAGGFAELKQLTGATLMASEAAAPVLASGTPGKGDPQFGYHATFPAVKVGGIAHDGEPVKLGRIALTPMATPGHTPGALSWSWTSCEGDVCKAIAYVDSLSPISSDDYRFSDHPDYLAAFRASIARVAALKCDILLTPHPSASGMREKLLAGDLAGAPTCAAYAAGLTKKLDARLAQEVAPGQTGT</sequence>
<dbReference type="PANTHER" id="PTHR42951:SF17">
    <property type="entry name" value="METALLO-BETA-LACTAMASE DOMAIN-CONTAINING PROTEIN"/>
    <property type="match status" value="1"/>
</dbReference>
<dbReference type="InterPro" id="IPR001279">
    <property type="entry name" value="Metallo-B-lactamas"/>
</dbReference>
<dbReference type="EMBL" id="CP119316">
    <property type="protein sequence ID" value="WEK47214.1"/>
    <property type="molecule type" value="Genomic_DNA"/>
</dbReference>
<dbReference type="EC" id="3.5.2.6" evidence="2"/>
<reference evidence="2" key="1">
    <citation type="submission" date="2023-03" db="EMBL/GenBank/DDBJ databases">
        <title>Andean soil-derived lignocellulolytic bacterial consortium as a source of novel taxa and putative plastic-active enzymes.</title>
        <authorList>
            <person name="Diaz-Garcia L."/>
            <person name="Chuvochina M."/>
            <person name="Feuerriegel G."/>
            <person name="Bunk B."/>
            <person name="Sproer C."/>
            <person name="Streit W.R."/>
            <person name="Rodriguez L.M."/>
            <person name="Overmann J."/>
            <person name="Jimenez D.J."/>
        </authorList>
    </citation>
    <scope>NUCLEOTIDE SEQUENCE</scope>
    <source>
        <strain evidence="2">MAG 26</strain>
    </source>
</reference>
<dbReference type="Pfam" id="PF00753">
    <property type="entry name" value="Lactamase_B"/>
    <property type="match status" value="1"/>
</dbReference>
<dbReference type="AlphaFoldDB" id="A0AAJ6BN91"/>
<evidence type="ECO:0000313" key="3">
    <source>
        <dbReference type="Proteomes" id="UP001218362"/>
    </source>
</evidence>
<dbReference type="Gene3D" id="3.60.15.10">
    <property type="entry name" value="Ribonuclease Z/Hydroxyacylglutathione hydrolase-like"/>
    <property type="match status" value="1"/>
</dbReference>
<accession>A0AAJ6BN91</accession>